<feature type="transmembrane region" description="Helical" evidence="1">
    <location>
        <begin position="136"/>
        <end position="154"/>
    </location>
</feature>
<sequence length="282" mass="33526">MRKTLLILYIIAYILYTVLVYFLKTTLKPLIRVLNALAKTLEYTIHLIEEMLKASKELPKELSFILTKYSYQIKIFILIYLAYCIIFYSFFKLPTPITVTTYIPIYIPICIFVILEHSKNFRKYFNKTKENYILKYLLIILFSLYLTYCSYISSEEILGITGYTINFFPLSSTILILLINIILLLILYVPLTLMILALFYEIKSFSTKEYLKSFYYLMMCINVIFLPLFISKNSINHQESIKHTLINTSFYDQSKLNSFCNNNKETIKRRAKERIEHIKNKE</sequence>
<accession>A0ABX4ZUE1</accession>
<organism evidence="2 3">
    <name type="scientific">Avibacterium endocarditidis</name>
    <dbReference type="NCBI Taxonomy" id="380674"/>
    <lineage>
        <taxon>Bacteria</taxon>
        <taxon>Pseudomonadati</taxon>
        <taxon>Pseudomonadota</taxon>
        <taxon>Gammaproteobacteria</taxon>
        <taxon>Pasteurellales</taxon>
        <taxon>Pasteurellaceae</taxon>
        <taxon>Avibacterium</taxon>
    </lineage>
</organism>
<feature type="transmembrane region" description="Helical" evidence="1">
    <location>
        <begin position="73"/>
        <end position="91"/>
    </location>
</feature>
<keyword evidence="1" id="KW-0472">Membrane</keyword>
<evidence type="ECO:0000256" key="1">
    <source>
        <dbReference type="SAM" id="Phobius"/>
    </source>
</evidence>
<gene>
    <name evidence="2" type="ORF">C3Z13_00870</name>
</gene>
<name>A0ABX4ZUE1_9PAST</name>
<protein>
    <submittedName>
        <fullName evidence="2">Uncharacterized protein</fullName>
    </submittedName>
</protein>
<reference evidence="2 3" key="1">
    <citation type="submission" date="2018-02" db="EMBL/GenBank/DDBJ databases">
        <title>Classification genera of Pasteurellaceae by whole genome sequence comparison.</title>
        <authorList>
            <person name="Christensen H."/>
        </authorList>
    </citation>
    <scope>NUCLEOTIDE SEQUENCE [LARGE SCALE GENOMIC DNA]</scope>
    <source>
        <strain evidence="2 3">20186H4H1</strain>
    </source>
</reference>
<feature type="transmembrane region" description="Helical" evidence="1">
    <location>
        <begin position="6"/>
        <end position="23"/>
    </location>
</feature>
<evidence type="ECO:0000313" key="3">
    <source>
        <dbReference type="Proteomes" id="UP000237229"/>
    </source>
</evidence>
<keyword evidence="3" id="KW-1185">Reference proteome</keyword>
<feature type="transmembrane region" description="Helical" evidence="1">
    <location>
        <begin position="174"/>
        <end position="202"/>
    </location>
</feature>
<proteinExistence type="predicted"/>
<dbReference type="RefSeq" id="WP_219827868.1">
    <property type="nucleotide sequence ID" value="NZ_PQVI01000005.1"/>
</dbReference>
<dbReference type="Proteomes" id="UP000237229">
    <property type="component" value="Unassembled WGS sequence"/>
</dbReference>
<evidence type="ECO:0000313" key="2">
    <source>
        <dbReference type="EMBL" id="POY43151.1"/>
    </source>
</evidence>
<dbReference type="EMBL" id="PQVI01000005">
    <property type="protein sequence ID" value="POY43151.1"/>
    <property type="molecule type" value="Genomic_DNA"/>
</dbReference>
<keyword evidence="1" id="KW-0812">Transmembrane</keyword>
<feature type="transmembrane region" description="Helical" evidence="1">
    <location>
        <begin position="97"/>
        <end position="115"/>
    </location>
</feature>
<keyword evidence="1" id="KW-1133">Transmembrane helix</keyword>
<feature type="non-terminal residue" evidence="2">
    <location>
        <position position="282"/>
    </location>
</feature>
<feature type="transmembrane region" description="Helical" evidence="1">
    <location>
        <begin position="214"/>
        <end position="230"/>
    </location>
</feature>
<comment type="caution">
    <text evidence="2">The sequence shown here is derived from an EMBL/GenBank/DDBJ whole genome shotgun (WGS) entry which is preliminary data.</text>
</comment>